<accession>A0ACC0MD47</accession>
<dbReference type="EMBL" id="CM046396">
    <property type="protein sequence ID" value="KAI8538313.1"/>
    <property type="molecule type" value="Genomic_DNA"/>
</dbReference>
<protein>
    <submittedName>
        <fullName evidence="1">Uncharacterized protein</fullName>
    </submittedName>
</protein>
<sequence length="80" mass="9206">MKNSSITSGWVWPRGLEVRASVVPVLDRSCKLMREREKKITLEKWRVLNRSESTDLGFLNQLFDASETADGDGKPVRRKE</sequence>
<keyword evidence="2" id="KW-1185">Reference proteome</keyword>
<evidence type="ECO:0000313" key="1">
    <source>
        <dbReference type="EMBL" id="KAI8538313.1"/>
    </source>
</evidence>
<organism evidence="1 2">
    <name type="scientific">Rhododendron molle</name>
    <name type="common">Chinese azalea</name>
    <name type="synonym">Azalea mollis</name>
    <dbReference type="NCBI Taxonomy" id="49168"/>
    <lineage>
        <taxon>Eukaryota</taxon>
        <taxon>Viridiplantae</taxon>
        <taxon>Streptophyta</taxon>
        <taxon>Embryophyta</taxon>
        <taxon>Tracheophyta</taxon>
        <taxon>Spermatophyta</taxon>
        <taxon>Magnoliopsida</taxon>
        <taxon>eudicotyledons</taxon>
        <taxon>Gunneridae</taxon>
        <taxon>Pentapetalae</taxon>
        <taxon>asterids</taxon>
        <taxon>Ericales</taxon>
        <taxon>Ericaceae</taxon>
        <taxon>Ericoideae</taxon>
        <taxon>Rhodoreae</taxon>
        <taxon>Rhododendron</taxon>
    </lineage>
</organism>
<proteinExistence type="predicted"/>
<comment type="caution">
    <text evidence="1">The sequence shown here is derived from an EMBL/GenBank/DDBJ whole genome shotgun (WGS) entry which is preliminary data.</text>
</comment>
<dbReference type="Proteomes" id="UP001062846">
    <property type="component" value="Chromosome 9"/>
</dbReference>
<evidence type="ECO:0000313" key="2">
    <source>
        <dbReference type="Proteomes" id="UP001062846"/>
    </source>
</evidence>
<reference evidence="1" key="1">
    <citation type="submission" date="2022-02" db="EMBL/GenBank/DDBJ databases">
        <title>Plant Genome Project.</title>
        <authorList>
            <person name="Zhang R.-G."/>
        </authorList>
    </citation>
    <scope>NUCLEOTIDE SEQUENCE</scope>
    <source>
        <strain evidence="1">AT1</strain>
    </source>
</reference>
<gene>
    <name evidence="1" type="ORF">RHMOL_Rhmol09G0092700</name>
</gene>
<name>A0ACC0MD47_RHOML</name>